<keyword evidence="3" id="KW-0614">Plasmid</keyword>
<dbReference type="Proteomes" id="UP000218731">
    <property type="component" value="Plasmid pKF715A"/>
</dbReference>
<dbReference type="GO" id="GO:0016020">
    <property type="term" value="C:membrane"/>
    <property type="evidence" value="ECO:0007669"/>
    <property type="project" value="UniProtKB-SubCell"/>
</dbReference>
<feature type="region of interest" description="Disordered" evidence="1">
    <location>
        <begin position="82"/>
        <end position="101"/>
    </location>
</feature>
<feature type="transmembrane region" description="Helical" evidence="2">
    <location>
        <begin position="6"/>
        <end position="24"/>
    </location>
</feature>
<dbReference type="GO" id="GO:0034257">
    <property type="term" value="F:nicotinamide riboside transmembrane transporter activity"/>
    <property type="evidence" value="ECO:0007669"/>
    <property type="project" value="InterPro"/>
</dbReference>
<dbReference type="RefSeq" id="WP_172901771.1">
    <property type="nucleotide sequence ID" value="NZ_AP015030.1"/>
</dbReference>
<proteinExistence type="predicted"/>
<protein>
    <submittedName>
        <fullName evidence="3">Uncharacterized protein</fullName>
    </submittedName>
</protein>
<evidence type="ECO:0000256" key="1">
    <source>
        <dbReference type="SAM" id="MobiDB-lite"/>
    </source>
</evidence>
<feature type="compositionally biased region" description="Polar residues" evidence="1">
    <location>
        <begin position="86"/>
        <end position="95"/>
    </location>
</feature>
<organism evidence="3 4">
    <name type="scientific">Pseudomonas putida</name>
    <name type="common">Arthrobacter siderocapsulatus</name>
    <dbReference type="NCBI Taxonomy" id="303"/>
    <lineage>
        <taxon>Bacteria</taxon>
        <taxon>Pseudomonadati</taxon>
        <taxon>Pseudomonadota</taxon>
        <taxon>Gammaproteobacteria</taxon>
        <taxon>Pseudomonadales</taxon>
        <taxon>Pseudomonadaceae</taxon>
        <taxon>Pseudomonas</taxon>
    </lineage>
</organism>
<keyword evidence="2" id="KW-0472">Membrane</keyword>
<gene>
    <name evidence="3" type="ORF">KF715C_pA1310</name>
</gene>
<keyword evidence="2" id="KW-0812">Transmembrane</keyword>
<evidence type="ECO:0000313" key="3">
    <source>
        <dbReference type="EMBL" id="BAW26636.1"/>
    </source>
</evidence>
<name>A0A1L7NMD5_PSEPU</name>
<evidence type="ECO:0000256" key="2">
    <source>
        <dbReference type="SAM" id="Phobius"/>
    </source>
</evidence>
<evidence type="ECO:0000313" key="4">
    <source>
        <dbReference type="Proteomes" id="UP000218731"/>
    </source>
</evidence>
<keyword evidence="2" id="KW-1133">Transmembrane helix</keyword>
<reference evidence="3 4" key="1">
    <citation type="submission" date="2015-11" db="EMBL/GenBank/DDBJ databases">
        <title>Complete genome sequencing of a biphenyl-degrading bacterium, Pseudomonas putida KF715 (=NBRC110667).</title>
        <authorList>
            <person name="Suenaga H."/>
            <person name="Fujihara N."/>
            <person name="Watanabe T."/>
            <person name="Hirose J."/>
            <person name="Kimura N."/>
            <person name="Yamazoe A."/>
            <person name="Hosoyama A."/>
            <person name="Shimodaira J."/>
            <person name="Furukawa K."/>
        </authorList>
    </citation>
    <scope>NUCLEOTIDE SEQUENCE [LARGE SCALE GENOMIC DNA]</scope>
    <source>
        <strain evidence="3 4">KF715</strain>
        <plasmid evidence="4">Plasmid pkf715a dna</plasmid>
    </source>
</reference>
<feature type="transmembrane region" description="Helical" evidence="2">
    <location>
        <begin position="55"/>
        <end position="75"/>
    </location>
</feature>
<sequence length="101" mass="11136">MMMLDILEWTGTICGIAGATLIASNVRLSPWGWWLFLASSVVLSLYGLLIGAYGIMLLNLCFVMTNLLGLVRVWIPYMRSRASKSKCPQPSNHFNKGTAAL</sequence>
<dbReference type="EMBL" id="AP015030">
    <property type="protein sequence ID" value="BAW26636.1"/>
    <property type="molecule type" value="Genomic_DNA"/>
</dbReference>
<accession>A0A1L7NMD5</accession>
<geneLocation type="plasmid" evidence="4">
    <name>pkf715a dna</name>
</geneLocation>
<dbReference type="AlphaFoldDB" id="A0A1L7NMD5"/>